<organism evidence="1 2">
    <name type="scientific">Tanacetum coccineum</name>
    <dbReference type="NCBI Taxonomy" id="301880"/>
    <lineage>
        <taxon>Eukaryota</taxon>
        <taxon>Viridiplantae</taxon>
        <taxon>Streptophyta</taxon>
        <taxon>Embryophyta</taxon>
        <taxon>Tracheophyta</taxon>
        <taxon>Spermatophyta</taxon>
        <taxon>Magnoliopsida</taxon>
        <taxon>eudicotyledons</taxon>
        <taxon>Gunneridae</taxon>
        <taxon>Pentapetalae</taxon>
        <taxon>asterids</taxon>
        <taxon>campanulids</taxon>
        <taxon>Asterales</taxon>
        <taxon>Asteraceae</taxon>
        <taxon>Asteroideae</taxon>
        <taxon>Anthemideae</taxon>
        <taxon>Anthemidinae</taxon>
        <taxon>Tanacetum</taxon>
    </lineage>
</organism>
<name>A0ABQ5DMU5_9ASTR</name>
<sequence length="81" mass="8849">MLLSKQYITCPQAVSANRSPLGAFLFMLPSSNIVLRAFSSPYGVDVALSRPGKRAQSSCDDETFLYLRVYGRSTFPGAKPT</sequence>
<dbReference type="EMBL" id="BQNB010015409">
    <property type="protein sequence ID" value="GJT39707.1"/>
    <property type="molecule type" value="Genomic_DNA"/>
</dbReference>
<reference evidence="1" key="1">
    <citation type="journal article" date="2022" name="Int. J. Mol. Sci.">
        <title>Draft Genome of Tanacetum Coccineum: Genomic Comparison of Closely Related Tanacetum-Family Plants.</title>
        <authorList>
            <person name="Yamashiro T."/>
            <person name="Shiraishi A."/>
            <person name="Nakayama K."/>
            <person name="Satake H."/>
        </authorList>
    </citation>
    <scope>NUCLEOTIDE SEQUENCE</scope>
</reference>
<evidence type="ECO:0000313" key="2">
    <source>
        <dbReference type="Proteomes" id="UP001151760"/>
    </source>
</evidence>
<proteinExistence type="predicted"/>
<reference evidence="1" key="2">
    <citation type="submission" date="2022-01" db="EMBL/GenBank/DDBJ databases">
        <authorList>
            <person name="Yamashiro T."/>
            <person name="Shiraishi A."/>
            <person name="Satake H."/>
            <person name="Nakayama K."/>
        </authorList>
    </citation>
    <scope>NUCLEOTIDE SEQUENCE</scope>
</reference>
<accession>A0ABQ5DMU5</accession>
<keyword evidence="2" id="KW-1185">Reference proteome</keyword>
<dbReference type="Proteomes" id="UP001151760">
    <property type="component" value="Unassembled WGS sequence"/>
</dbReference>
<comment type="caution">
    <text evidence="1">The sequence shown here is derived from an EMBL/GenBank/DDBJ whole genome shotgun (WGS) entry which is preliminary data.</text>
</comment>
<gene>
    <name evidence="1" type="ORF">Tco_0939572</name>
</gene>
<protein>
    <submittedName>
        <fullName evidence="1">Uncharacterized protein</fullName>
    </submittedName>
</protein>
<evidence type="ECO:0000313" key="1">
    <source>
        <dbReference type="EMBL" id="GJT39707.1"/>
    </source>
</evidence>